<dbReference type="PROSITE" id="PS51257">
    <property type="entry name" value="PROKAR_LIPOPROTEIN"/>
    <property type="match status" value="1"/>
</dbReference>
<evidence type="ECO:0000313" key="1">
    <source>
        <dbReference type="EMBL" id="WAC00950.1"/>
    </source>
</evidence>
<evidence type="ECO:0008006" key="3">
    <source>
        <dbReference type="Google" id="ProtNLM"/>
    </source>
</evidence>
<name>A0A9E8SFP2_9FLAO</name>
<proteinExistence type="predicted"/>
<organism evidence="1 2">
    <name type="scientific">Lacinutrix neustonica</name>
    <dbReference type="NCBI Taxonomy" id="2980107"/>
    <lineage>
        <taxon>Bacteria</taxon>
        <taxon>Pseudomonadati</taxon>
        <taxon>Bacteroidota</taxon>
        <taxon>Flavobacteriia</taxon>
        <taxon>Flavobacteriales</taxon>
        <taxon>Flavobacteriaceae</taxon>
        <taxon>Lacinutrix</taxon>
    </lineage>
</organism>
<keyword evidence="2" id="KW-1185">Reference proteome</keyword>
<accession>A0A9E8SFP2</accession>
<dbReference type="EMBL" id="CP113088">
    <property type="protein sequence ID" value="WAC00950.1"/>
    <property type="molecule type" value="Genomic_DNA"/>
</dbReference>
<gene>
    <name evidence="1" type="ORF">N7U66_12110</name>
</gene>
<protein>
    <recommendedName>
        <fullName evidence="3">Lipoprotein</fullName>
    </recommendedName>
</protein>
<dbReference type="AlphaFoldDB" id="A0A9E8SFP2"/>
<dbReference type="Proteomes" id="UP001164705">
    <property type="component" value="Chromosome"/>
</dbReference>
<dbReference type="KEGG" id="lnu:N7U66_12110"/>
<evidence type="ECO:0000313" key="2">
    <source>
        <dbReference type="Proteomes" id="UP001164705"/>
    </source>
</evidence>
<sequence length="174" mass="19956">MKSIMYNLVLLIVLSCNSQKTVKEDARLDKTSINSQCPENGSCTFEVLKNKTFFINEKFGNTYPEISEGTKTILKFEYVRNAIPDTQDSSYRELIYVEIDANTEGLKLEDMDLLKAKVSFGRLCFCRDQTGYYAVKEGRLSISKNDDKTYSFKLTFNVSEVPQVITRIEESFTL</sequence>
<dbReference type="RefSeq" id="WP_267675498.1">
    <property type="nucleotide sequence ID" value="NZ_CP113088.1"/>
</dbReference>
<reference evidence="1" key="1">
    <citation type="submission" date="2022-11" db="EMBL/GenBank/DDBJ databases">
        <title>Lacinutrix neustonica HL-RS19T sp. nov., isolated from the surface microlayer sample of brackish Lake Shihwa.</title>
        <authorList>
            <person name="Choi J.Y."/>
            <person name="Hwang C.Y."/>
        </authorList>
    </citation>
    <scope>NUCLEOTIDE SEQUENCE</scope>
    <source>
        <strain evidence="1">HL-RS19</strain>
    </source>
</reference>